<dbReference type="EMBL" id="BQNB010015260">
    <property type="protein sequence ID" value="GJT37880.1"/>
    <property type="molecule type" value="Genomic_DNA"/>
</dbReference>
<evidence type="ECO:0008006" key="3">
    <source>
        <dbReference type="Google" id="ProtNLM"/>
    </source>
</evidence>
<gene>
    <name evidence="1" type="ORF">Tco_0937745</name>
</gene>
<dbReference type="SUPFAM" id="SSF56672">
    <property type="entry name" value="DNA/RNA polymerases"/>
    <property type="match status" value="1"/>
</dbReference>
<comment type="caution">
    <text evidence="1">The sequence shown here is derived from an EMBL/GenBank/DDBJ whole genome shotgun (WGS) entry which is preliminary data.</text>
</comment>
<name>A0ABQ5DF48_9ASTR</name>
<sequence length="215" mass="24835">MCRRASAKLSSKWRFRKISMNFKAKRSSFSRIFSLFTLDGYGKVVLVLGMTTGSSTWTIGEVGRLWYSIRKAPCPLSPSGFQLPPPWWKFDLRDVFLDIVTINVSICGWTILLSNMMKLLGLEELVTTFETKALFVVLEGEELLMNFENKIIPEEHEVHLKTILELLKKEKLYAKFSKCEFWLQKVQFLGHVVNKDGIHVDPSKVESVKNWKTPE</sequence>
<keyword evidence="2" id="KW-1185">Reference proteome</keyword>
<organism evidence="1 2">
    <name type="scientific">Tanacetum coccineum</name>
    <dbReference type="NCBI Taxonomy" id="301880"/>
    <lineage>
        <taxon>Eukaryota</taxon>
        <taxon>Viridiplantae</taxon>
        <taxon>Streptophyta</taxon>
        <taxon>Embryophyta</taxon>
        <taxon>Tracheophyta</taxon>
        <taxon>Spermatophyta</taxon>
        <taxon>Magnoliopsida</taxon>
        <taxon>eudicotyledons</taxon>
        <taxon>Gunneridae</taxon>
        <taxon>Pentapetalae</taxon>
        <taxon>asterids</taxon>
        <taxon>campanulids</taxon>
        <taxon>Asterales</taxon>
        <taxon>Asteraceae</taxon>
        <taxon>Asteroideae</taxon>
        <taxon>Anthemideae</taxon>
        <taxon>Anthemidinae</taxon>
        <taxon>Tanacetum</taxon>
    </lineage>
</organism>
<evidence type="ECO:0000313" key="1">
    <source>
        <dbReference type="EMBL" id="GJT37880.1"/>
    </source>
</evidence>
<dbReference type="InterPro" id="IPR043128">
    <property type="entry name" value="Rev_trsase/Diguanyl_cyclase"/>
</dbReference>
<protein>
    <recommendedName>
        <fullName evidence="3">Reverse transcriptase domain-containing protein</fullName>
    </recommendedName>
</protein>
<proteinExistence type="predicted"/>
<accession>A0ABQ5DF48</accession>
<dbReference type="InterPro" id="IPR050951">
    <property type="entry name" value="Retrovirus_Pol_polyprotein"/>
</dbReference>
<dbReference type="Gene3D" id="3.30.70.270">
    <property type="match status" value="1"/>
</dbReference>
<reference evidence="1" key="2">
    <citation type="submission" date="2022-01" db="EMBL/GenBank/DDBJ databases">
        <authorList>
            <person name="Yamashiro T."/>
            <person name="Shiraishi A."/>
            <person name="Satake H."/>
            <person name="Nakayama K."/>
        </authorList>
    </citation>
    <scope>NUCLEOTIDE SEQUENCE</scope>
</reference>
<dbReference type="InterPro" id="IPR043502">
    <property type="entry name" value="DNA/RNA_pol_sf"/>
</dbReference>
<dbReference type="PANTHER" id="PTHR37984">
    <property type="entry name" value="PROTEIN CBG26694"/>
    <property type="match status" value="1"/>
</dbReference>
<dbReference type="Proteomes" id="UP001151760">
    <property type="component" value="Unassembled WGS sequence"/>
</dbReference>
<evidence type="ECO:0000313" key="2">
    <source>
        <dbReference type="Proteomes" id="UP001151760"/>
    </source>
</evidence>
<dbReference type="PANTHER" id="PTHR37984:SF5">
    <property type="entry name" value="PROTEIN NYNRIN-LIKE"/>
    <property type="match status" value="1"/>
</dbReference>
<reference evidence="1" key="1">
    <citation type="journal article" date="2022" name="Int. J. Mol. Sci.">
        <title>Draft Genome of Tanacetum Coccineum: Genomic Comparison of Closely Related Tanacetum-Family Plants.</title>
        <authorList>
            <person name="Yamashiro T."/>
            <person name="Shiraishi A."/>
            <person name="Nakayama K."/>
            <person name="Satake H."/>
        </authorList>
    </citation>
    <scope>NUCLEOTIDE SEQUENCE</scope>
</reference>